<keyword evidence="3" id="KW-0227">DNA damage</keyword>
<dbReference type="GO" id="GO:0006303">
    <property type="term" value="P:double-strand break repair via nonhomologous end joining"/>
    <property type="evidence" value="ECO:0007669"/>
    <property type="project" value="TreeGrafter"/>
</dbReference>
<gene>
    <name evidence="7" type="primary">DCLRE1A</name>
    <name evidence="7" type="ORF">Anas_10949</name>
</gene>
<dbReference type="FunFam" id="3.40.50.12650:FF:000001">
    <property type="entry name" value="DNA cross-link repair 1A"/>
    <property type="match status" value="1"/>
</dbReference>
<feature type="domain" description="DNA repair metallo-beta-lactamase" evidence="6">
    <location>
        <begin position="48"/>
        <end position="154"/>
    </location>
</feature>
<dbReference type="PANTHER" id="PTHR23240:SF6">
    <property type="entry name" value="DNA CROSS-LINK REPAIR 1A PROTEIN"/>
    <property type="match status" value="1"/>
</dbReference>
<comment type="caution">
    <text evidence="7">The sequence shown here is derived from an EMBL/GenBank/DDBJ whole genome shotgun (WGS) entry which is preliminary data.</text>
</comment>
<dbReference type="Pfam" id="PF07522">
    <property type="entry name" value="DRMBL"/>
    <property type="match status" value="1"/>
</dbReference>
<name>A0A5N5TK26_9CRUS</name>
<reference evidence="7 8" key="1">
    <citation type="journal article" date="2019" name="PLoS Biol.">
        <title>Sex chromosomes control vertical transmission of feminizing Wolbachia symbionts in an isopod.</title>
        <authorList>
            <person name="Becking T."/>
            <person name="Chebbi M.A."/>
            <person name="Giraud I."/>
            <person name="Moumen B."/>
            <person name="Laverre T."/>
            <person name="Caubet Y."/>
            <person name="Peccoud J."/>
            <person name="Gilbert C."/>
            <person name="Cordaux R."/>
        </authorList>
    </citation>
    <scope>NUCLEOTIDE SEQUENCE [LARGE SCALE GENOMIC DNA]</scope>
    <source>
        <strain evidence="7">ANa2</strain>
        <tissue evidence="7">Whole body excluding digestive tract and cuticle</tissue>
    </source>
</reference>
<keyword evidence="5" id="KW-0539">Nucleus</keyword>
<protein>
    <submittedName>
        <fullName evidence="7">DNA cross-link repair 1A protein</fullName>
    </submittedName>
</protein>
<dbReference type="InterPro" id="IPR011084">
    <property type="entry name" value="DRMBL"/>
</dbReference>
<dbReference type="AlphaFoldDB" id="A0A5N5TK26"/>
<evidence type="ECO:0000313" key="8">
    <source>
        <dbReference type="Proteomes" id="UP000326759"/>
    </source>
</evidence>
<evidence type="ECO:0000256" key="5">
    <source>
        <dbReference type="ARBA" id="ARBA00023242"/>
    </source>
</evidence>
<dbReference type="Gene3D" id="3.40.50.12650">
    <property type="match status" value="1"/>
</dbReference>
<dbReference type="GO" id="GO:0005634">
    <property type="term" value="C:nucleus"/>
    <property type="evidence" value="ECO:0007669"/>
    <property type="project" value="UniProtKB-SubCell"/>
</dbReference>
<dbReference type="Proteomes" id="UP000326759">
    <property type="component" value="Unassembled WGS sequence"/>
</dbReference>
<evidence type="ECO:0000256" key="3">
    <source>
        <dbReference type="ARBA" id="ARBA00022763"/>
    </source>
</evidence>
<dbReference type="OrthoDB" id="262529at2759"/>
<evidence type="ECO:0000256" key="2">
    <source>
        <dbReference type="ARBA" id="ARBA00010304"/>
    </source>
</evidence>
<dbReference type="EMBL" id="SEYY01000768">
    <property type="protein sequence ID" value="KAB7506507.1"/>
    <property type="molecule type" value="Genomic_DNA"/>
</dbReference>
<dbReference type="GO" id="GO:0003684">
    <property type="term" value="F:damaged DNA binding"/>
    <property type="evidence" value="ECO:0007669"/>
    <property type="project" value="TreeGrafter"/>
</dbReference>
<dbReference type="GO" id="GO:0035312">
    <property type="term" value="F:5'-3' DNA exonuclease activity"/>
    <property type="evidence" value="ECO:0007669"/>
    <property type="project" value="TreeGrafter"/>
</dbReference>
<evidence type="ECO:0000259" key="6">
    <source>
        <dbReference type="Pfam" id="PF07522"/>
    </source>
</evidence>
<comment type="similarity">
    <text evidence="2">Belongs to the DNA repair metallo-beta-lactamase (DRMBL) family.</text>
</comment>
<comment type="subcellular location">
    <subcellularLocation>
        <location evidence="1">Nucleus</location>
    </subcellularLocation>
</comment>
<accession>A0A5N5TK26</accession>
<proteinExistence type="inferred from homology"/>
<keyword evidence="8" id="KW-1185">Reference proteome</keyword>
<evidence type="ECO:0000256" key="4">
    <source>
        <dbReference type="ARBA" id="ARBA00023204"/>
    </source>
</evidence>
<evidence type="ECO:0000313" key="7">
    <source>
        <dbReference type="EMBL" id="KAB7506507.1"/>
    </source>
</evidence>
<dbReference type="PANTHER" id="PTHR23240">
    <property type="entry name" value="DNA CROSS-LINK REPAIR PROTEIN PSO2/SNM1-RELATED"/>
    <property type="match status" value="1"/>
</dbReference>
<keyword evidence="4" id="KW-0234">DNA repair</keyword>
<dbReference type="GO" id="GO:0036297">
    <property type="term" value="P:interstrand cross-link repair"/>
    <property type="evidence" value="ECO:0007669"/>
    <property type="project" value="TreeGrafter"/>
</dbReference>
<sequence length="179" mass="21108">MFTKNTLFVVGSYTIGKEKVFKAIASKLNCRIYAQPYKERILRCLNDPEINNRLTKDKIRAQVHVIGMRDMSLCKLKKYMEEMQNTFKALVAIRPTGWEHNSDVERNLLKLKPKQTGNIYVYGLPYSEHSSYSELRRFYQFIQPSRTIPTVYNGKESRLKMEKFFKEWKLQSVSAFSKS</sequence>
<evidence type="ECO:0000256" key="1">
    <source>
        <dbReference type="ARBA" id="ARBA00004123"/>
    </source>
</evidence>
<organism evidence="7 8">
    <name type="scientific">Armadillidium nasatum</name>
    <dbReference type="NCBI Taxonomy" id="96803"/>
    <lineage>
        <taxon>Eukaryota</taxon>
        <taxon>Metazoa</taxon>
        <taxon>Ecdysozoa</taxon>
        <taxon>Arthropoda</taxon>
        <taxon>Crustacea</taxon>
        <taxon>Multicrustacea</taxon>
        <taxon>Malacostraca</taxon>
        <taxon>Eumalacostraca</taxon>
        <taxon>Peracarida</taxon>
        <taxon>Isopoda</taxon>
        <taxon>Oniscidea</taxon>
        <taxon>Crinocheta</taxon>
        <taxon>Armadillidiidae</taxon>
        <taxon>Armadillidium</taxon>
    </lineage>
</organism>